<keyword evidence="1" id="KW-0540">Nuclease</keyword>
<dbReference type="EMBL" id="DAAYNW010000004">
    <property type="protein sequence ID" value="HAG5007362.1"/>
    <property type="molecule type" value="Genomic_DNA"/>
</dbReference>
<organism evidence="1">
    <name type="scientific">Salmonella enterica</name>
    <name type="common">Salmonella choleraesuis</name>
    <dbReference type="NCBI Taxonomy" id="28901"/>
    <lineage>
        <taxon>Bacteria</taxon>
        <taxon>Pseudomonadati</taxon>
        <taxon>Pseudomonadota</taxon>
        <taxon>Gammaproteobacteria</taxon>
        <taxon>Enterobacterales</taxon>
        <taxon>Enterobacteriaceae</taxon>
        <taxon>Salmonella</taxon>
    </lineage>
</organism>
<dbReference type="AlphaFoldDB" id="A0A764L1N2"/>
<sequence>HDAFDMGAFGLDENLTIRISGGVSRSPVVDNLFWQRNGQQLHLPHDKSLWPTEQYVGWHRKQIFKA</sequence>
<protein>
    <submittedName>
        <fullName evidence="1">Restriction endonuclease</fullName>
    </submittedName>
</protein>
<feature type="non-terminal residue" evidence="1">
    <location>
        <position position="1"/>
    </location>
</feature>
<keyword evidence="1" id="KW-0255">Endonuclease</keyword>
<dbReference type="GO" id="GO:0004519">
    <property type="term" value="F:endonuclease activity"/>
    <property type="evidence" value="ECO:0007669"/>
    <property type="project" value="UniProtKB-KW"/>
</dbReference>
<proteinExistence type="predicted"/>
<keyword evidence="1" id="KW-0378">Hydrolase</keyword>
<comment type="caution">
    <text evidence="1">The sequence shown here is derived from an EMBL/GenBank/DDBJ whole genome shotgun (WGS) entry which is preliminary data.</text>
</comment>
<name>A0A764L1N2_SALER</name>
<evidence type="ECO:0000313" key="1">
    <source>
        <dbReference type="EMBL" id="HAG5007362.1"/>
    </source>
</evidence>
<accession>A0A764L1N2</accession>
<reference evidence="1" key="2">
    <citation type="submission" date="2020-02" db="EMBL/GenBank/DDBJ databases">
        <authorList>
            <consortium name="NCBI Pathogen Detection Project"/>
        </authorList>
    </citation>
    <scope>NUCLEOTIDE SEQUENCE</scope>
    <source>
        <strain evidence="1">MA.SM-DU-2008-08-006928</strain>
    </source>
</reference>
<gene>
    <name evidence="1" type="ORF">G8589_001910</name>
</gene>
<reference evidence="1" key="1">
    <citation type="journal article" date="2018" name="Genome Biol.">
        <title>SKESA: strategic k-mer extension for scrupulous assemblies.</title>
        <authorList>
            <person name="Souvorov A."/>
            <person name="Agarwala R."/>
            <person name="Lipman D.J."/>
        </authorList>
    </citation>
    <scope>NUCLEOTIDE SEQUENCE</scope>
    <source>
        <strain evidence="1">MA.SM-DU-2008-08-006928</strain>
    </source>
</reference>